<sequence length="88" mass="9554">MSIGGGEEPTPPIVNIQPPQNGQLKFNWKWPAIYADKIKFDLVSAQVLGQPFASENVPAQNVGEGNFSIALPAPGVSNKFFRVQMSLK</sequence>
<accession>A0A645IH34</accession>
<dbReference type="AlphaFoldDB" id="A0A645IH34"/>
<evidence type="ECO:0000313" key="1">
    <source>
        <dbReference type="EMBL" id="MPN50420.1"/>
    </source>
</evidence>
<dbReference type="EMBL" id="VSSQ01114592">
    <property type="protein sequence ID" value="MPN50420.1"/>
    <property type="molecule type" value="Genomic_DNA"/>
</dbReference>
<protein>
    <submittedName>
        <fullName evidence="1">Uncharacterized protein</fullName>
    </submittedName>
</protein>
<reference evidence="1" key="1">
    <citation type="submission" date="2019-08" db="EMBL/GenBank/DDBJ databases">
        <authorList>
            <person name="Kucharzyk K."/>
            <person name="Murdoch R.W."/>
            <person name="Higgins S."/>
            <person name="Loffler F."/>
        </authorList>
    </citation>
    <scope>NUCLEOTIDE SEQUENCE</scope>
</reference>
<name>A0A645IH34_9ZZZZ</name>
<comment type="caution">
    <text evidence="1">The sequence shown here is derived from an EMBL/GenBank/DDBJ whole genome shotgun (WGS) entry which is preliminary data.</text>
</comment>
<proteinExistence type="predicted"/>
<gene>
    <name evidence="1" type="ORF">SDC9_198046</name>
</gene>
<organism evidence="1">
    <name type="scientific">bioreactor metagenome</name>
    <dbReference type="NCBI Taxonomy" id="1076179"/>
    <lineage>
        <taxon>unclassified sequences</taxon>
        <taxon>metagenomes</taxon>
        <taxon>ecological metagenomes</taxon>
    </lineage>
</organism>